<evidence type="ECO:0000313" key="1">
    <source>
        <dbReference type="EMBL" id="KAF9457613.1"/>
    </source>
</evidence>
<reference evidence="1" key="1">
    <citation type="submission" date="2020-11" db="EMBL/GenBank/DDBJ databases">
        <authorList>
            <consortium name="DOE Joint Genome Institute"/>
            <person name="Ahrendt S."/>
            <person name="Riley R."/>
            <person name="Andreopoulos W."/>
            <person name="Labutti K."/>
            <person name="Pangilinan J."/>
            <person name="Ruiz-Duenas F.J."/>
            <person name="Barrasa J.M."/>
            <person name="Sanchez-Garcia M."/>
            <person name="Camarero S."/>
            <person name="Miyauchi S."/>
            <person name="Serrano A."/>
            <person name="Linde D."/>
            <person name="Babiker R."/>
            <person name="Drula E."/>
            <person name="Ayuso-Fernandez I."/>
            <person name="Pacheco R."/>
            <person name="Padilla G."/>
            <person name="Ferreira P."/>
            <person name="Barriuso J."/>
            <person name="Kellner H."/>
            <person name="Castanera R."/>
            <person name="Alfaro M."/>
            <person name="Ramirez L."/>
            <person name="Pisabarro A.G."/>
            <person name="Kuo A."/>
            <person name="Tritt A."/>
            <person name="Lipzen A."/>
            <person name="He G."/>
            <person name="Yan M."/>
            <person name="Ng V."/>
            <person name="Cullen D."/>
            <person name="Martin F."/>
            <person name="Rosso M.-N."/>
            <person name="Henrissat B."/>
            <person name="Hibbett D."/>
            <person name="Martinez A.T."/>
            <person name="Grigoriev I.V."/>
        </authorList>
    </citation>
    <scope>NUCLEOTIDE SEQUENCE</scope>
    <source>
        <strain evidence="1">CBS 247.69</strain>
    </source>
</reference>
<evidence type="ECO:0000313" key="2">
    <source>
        <dbReference type="Proteomes" id="UP000807353"/>
    </source>
</evidence>
<evidence type="ECO:0008006" key="3">
    <source>
        <dbReference type="Google" id="ProtNLM"/>
    </source>
</evidence>
<dbReference type="Gene3D" id="3.30.710.10">
    <property type="entry name" value="Potassium Channel Kv1.1, Chain A"/>
    <property type="match status" value="1"/>
</dbReference>
<dbReference type="OrthoDB" id="3184970at2759"/>
<proteinExistence type="predicted"/>
<keyword evidence="2" id="KW-1185">Reference proteome</keyword>
<gene>
    <name evidence="1" type="ORF">BDZ94DRAFT_1326123</name>
</gene>
<dbReference type="SUPFAM" id="SSF54695">
    <property type="entry name" value="POZ domain"/>
    <property type="match status" value="1"/>
</dbReference>
<accession>A0A9P6CE47</accession>
<comment type="caution">
    <text evidence="1">The sequence shown here is derived from an EMBL/GenBank/DDBJ whole genome shotgun (WGS) entry which is preliminary data.</text>
</comment>
<organism evidence="1 2">
    <name type="scientific">Collybia nuda</name>
    <dbReference type="NCBI Taxonomy" id="64659"/>
    <lineage>
        <taxon>Eukaryota</taxon>
        <taxon>Fungi</taxon>
        <taxon>Dikarya</taxon>
        <taxon>Basidiomycota</taxon>
        <taxon>Agaricomycotina</taxon>
        <taxon>Agaricomycetes</taxon>
        <taxon>Agaricomycetidae</taxon>
        <taxon>Agaricales</taxon>
        <taxon>Tricholomatineae</taxon>
        <taxon>Clitocybaceae</taxon>
        <taxon>Collybia</taxon>
    </lineage>
</organism>
<sequence length="280" mass="31384">MSDTSGSMINVVTVASPLHSERFSSLDADLKIQSADGVLFQLHKKYLETTTGGFSQTGLNSQGEIVQLPETSATLELLFQFIYPTRHPGLASTPFETLAPLAEAAEKYEVFAAMNVCQIRMMNMLPNYAEEIMAYAVKHDYLDIMYSAAPLLLEKPLESVLAEFPPAIAIAWTRYHATWSTCVRSAMLSLPKTFQDGGYSHRKQTREWQEYEGCYCGQPIDSTINKLLMELAKGITSLRDLSWMDRSDLVCCERLKPALAQWRISIESFIQGIPDLSTFV</sequence>
<dbReference type="InterPro" id="IPR011333">
    <property type="entry name" value="SKP1/BTB/POZ_sf"/>
</dbReference>
<dbReference type="Proteomes" id="UP000807353">
    <property type="component" value="Unassembled WGS sequence"/>
</dbReference>
<name>A0A9P6CE47_9AGAR</name>
<protein>
    <recommendedName>
        <fullName evidence="3">BTB domain-containing protein</fullName>
    </recommendedName>
</protein>
<dbReference type="EMBL" id="MU150364">
    <property type="protein sequence ID" value="KAF9457613.1"/>
    <property type="molecule type" value="Genomic_DNA"/>
</dbReference>
<dbReference type="AlphaFoldDB" id="A0A9P6CE47"/>